<evidence type="ECO:0000313" key="1">
    <source>
        <dbReference type="EMBL" id="AWR21026.1"/>
    </source>
</evidence>
<dbReference type="AlphaFoldDB" id="A0A2Z3RYL4"/>
<evidence type="ECO:0000313" key="2">
    <source>
        <dbReference type="Proteomes" id="UP000246894"/>
    </source>
</evidence>
<gene>
    <name evidence="1" type="ORF">AURMO_00409</name>
</gene>
<reference evidence="1 2" key="1">
    <citation type="submission" date="2017-10" db="EMBL/GenBank/DDBJ databases">
        <title>Genome of an Actinobacterium that displays light-enhanced growth.</title>
        <authorList>
            <person name="Maresca J.A."/>
            <person name="Hempel P."/>
            <person name="Shevchenko O."/>
            <person name="Miller K.J."/>
            <person name="Hahn M.W."/>
        </authorList>
    </citation>
    <scope>NUCLEOTIDE SEQUENCE [LARGE SCALE GENOMIC DNA]</scope>
    <source>
        <strain evidence="1 2">MWH-Mo1</strain>
    </source>
</reference>
<accession>A0A2Z3RYL4</accession>
<dbReference type="Proteomes" id="UP000246894">
    <property type="component" value="Chromosome"/>
</dbReference>
<keyword evidence="2" id="KW-1185">Reference proteome</keyword>
<protein>
    <submittedName>
        <fullName evidence="1">Uncharacterized protein</fullName>
    </submittedName>
</protein>
<dbReference type="KEGG" id="aum:AURMO_00409"/>
<sequence length="75" mass="8687">MSNLRIPQFIYSMPTVQSVDDKSWNVLVGPGTISINKYQSTFIDLRIVKEIEPAYVNHHWVNDWSSAEDALYDEL</sequence>
<name>A0A2Z3RYL4_9MICO</name>
<dbReference type="EMBL" id="CP023994">
    <property type="protein sequence ID" value="AWR21026.1"/>
    <property type="molecule type" value="Genomic_DNA"/>
</dbReference>
<organism evidence="1 2">
    <name type="scientific">Aurantimicrobium photophilum</name>
    <dbReference type="NCBI Taxonomy" id="1987356"/>
    <lineage>
        <taxon>Bacteria</taxon>
        <taxon>Bacillati</taxon>
        <taxon>Actinomycetota</taxon>
        <taxon>Actinomycetes</taxon>
        <taxon>Micrococcales</taxon>
        <taxon>Microbacteriaceae</taxon>
        <taxon>Aurantimicrobium</taxon>
    </lineage>
</organism>
<proteinExistence type="predicted"/>